<proteinExistence type="predicted"/>
<feature type="region of interest" description="Disordered" evidence="1">
    <location>
        <begin position="1"/>
        <end position="47"/>
    </location>
</feature>
<feature type="compositionally biased region" description="Polar residues" evidence="1">
    <location>
        <begin position="13"/>
        <end position="24"/>
    </location>
</feature>
<organism evidence="2 3">
    <name type="scientific">Aureobasidium subglaciale (strain EXF-2481)</name>
    <name type="common">Aureobasidium pullulans var. subglaciale</name>
    <dbReference type="NCBI Taxonomy" id="1043005"/>
    <lineage>
        <taxon>Eukaryota</taxon>
        <taxon>Fungi</taxon>
        <taxon>Dikarya</taxon>
        <taxon>Ascomycota</taxon>
        <taxon>Pezizomycotina</taxon>
        <taxon>Dothideomycetes</taxon>
        <taxon>Dothideomycetidae</taxon>
        <taxon>Dothideales</taxon>
        <taxon>Saccotheciaceae</taxon>
        <taxon>Aureobasidium</taxon>
    </lineage>
</organism>
<dbReference type="Proteomes" id="UP000030641">
    <property type="component" value="Unassembled WGS sequence"/>
</dbReference>
<name>A0A074YHS5_AURSE</name>
<evidence type="ECO:0000313" key="3">
    <source>
        <dbReference type="Proteomes" id="UP000030641"/>
    </source>
</evidence>
<dbReference type="RefSeq" id="XP_013344318.1">
    <property type="nucleotide sequence ID" value="XM_013488864.1"/>
</dbReference>
<feature type="compositionally biased region" description="Basic and acidic residues" evidence="1">
    <location>
        <begin position="1"/>
        <end position="11"/>
    </location>
</feature>
<dbReference type="GeneID" id="25370437"/>
<gene>
    <name evidence="2" type="ORF">AUEXF2481DRAFT_677822</name>
</gene>
<dbReference type="HOGENOM" id="CLU_1731094_0_0_1"/>
<keyword evidence="3" id="KW-1185">Reference proteome</keyword>
<protein>
    <submittedName>
        <fullName evidence="2">Uncharacterized protein</fullName>
    </submittedName>
</protein>
<sequence>MSPEEKADGVSHDLSTTLDRTSIAVTGPGRSSKEVQVFQTPDQSEDTGTVVRAKLSGSGRWYPPDIYWSYDQKQSITSQVLENLSLIKNHNVAQESKQRATALSSDAAKWLSAPDDDSAVDWDSYASMYVCMERYARRSLHHRRLYRTSFP</sequence>
<dbReference type="InParanoid" id="A0A074YHS5"/>
<dbReference type="AlphaFoldDB" id="A0A074YHS5"/>
<dbReference type="EMBL" id="KL584758">
    <property type="protein sequence ID" value="KEQ95604.1"/>
    <property type="molecule type" value="Genomic_DNA"/>
</dbReference>
<reference evidence="2 3" key="1">
    <citation type="journal article" date="2014" name="BMC Genomics">
        <title>Genome sequencing of four Aureobasidium pullulans varieties: biotechnological potential, stress tolerance, and description of new species.</title>
        <authorList>
            <person name="Gostin Ar C."/>
            <person name="Ohm R.A."/>
            <person name="Kogej T."/>
            <person name="Sonjak S."/>
            <person name="Turk M."/>
            <person name="Zajc J."/>
            <person name="Zalar P."/>
            <person name="Grube M."/>
            <person name="Sun H."/>
            <person name="Han J."/>
            <person name="Sharma A."/>
            <person name="Chiniquy J."/>
            <person name="Ngan C.Y."/>
            <person name="Lipzen A."/>
            <person name="Barry K."/>
            <person name="Grigoriev I.V."/>
            <person name="Gunde-Cimerman N."/>
        </authorList>
    </citation>
    <scope>NUCLEOTIDE SEQUENCE [LARGE SCALE GENOMIC DNA]</scope>
    <source>
        <strain evidence="2 3">EXF-2481</strain>
    </source>
</reference>
<accession>A0A074YHS5</accession>
<evidence type="ECO:0000313" key="2">
    <source>
        <dbReference type="EMBL" id="KEQ95604.1"/>
    </source>
</evidence>
<evidence type="ECO:0000256" key="1">
    <source>
        <dbReference type="SAM" id="MobiDB-lite"/>
    </source>
</evidence>